<proteinExistence type="predicted"/>
<name>A0AAD5VM18_9AGAR</name>
<protein>
    <submittedName>
        <fullName evidence="1">Uncharacterized protein</fullName>
    </submittedName>
</protein>
<sequence length="556" mass="62833">MDAVTTFSTTHDLTLVAISLPHEIIGIIIEACSDDLSLLCAWSLVSHACLLEARLHLYYEVIFTGRSPFNLPPQTVSRRLGWSGTTKFIDLTRKRPELLRFVQHLKVELIEGPWPMIIWQAFLEIFPAMSALKSFRLVMIYAADPRGIFSLNLNTLFSDSDMKLKKLSLSLPSIPSTYFKDFHRLLEVQQQLEELHLVLSDWEPSTLSVEACPRLHTLTTSNHRILMAVSPGRPLVKLCWYLPRLHLQKSAYDSHSLIEAFRRIRILILRGSSDHLDDIVPHLPNVEVLDLHDLDALNPESLKSLTSLRVFVCREEAELHEQQALIKQWFSPNTTLRLVFLQPRHSQRFSRWTKGIDVPSEAGDSKSVPLLNSLTTANTIPLNLLIPLRPNHAFNDLRRDHLFVIPKSPLYPGFPYTAEAPASPDLAYRRRSNPRSAYNPPVLLPAVLNKRLVVGRSVPGSTGLWVASTSLAGGRSEYIQMCLPGVGVDISLLPEPAFAGPKAGDDIDSVFETETWNEVLVPSESRRIWRYGITHQPEEALWFPLHPPLRGVSTQL</sequence>
<keyword evidence="2" id="KW-1185">Reference proteome</keyword>
<dbReference type="EMBL" id="JANIEX010000722">
    <property type="protein sequence ID" value="KAJ3563797.1"/>
    <property type="molecule type" value="Genomic_DNA"/>
</dbReference>
<dbReference type="SUPFAM" id="SSF52047">
    <property type="entry name" value="RNI-like"/>
    <property type="match status" value="1"/>
</dbReference>
<comment type="caution">
    <text evidence="1">The sequence shown here is derived from an EMBL/GenBank/DDBJ whole genome shotgun (WGS) entry which is preliminary data.</text>
</comment>
<dbReference type="AlphaFoldDB" id="A0AAD5VM18"/>
<dbReference type="Gene3D" id="3.80.10.10">
    <property type="entry name" value="Ribonuclease Inhibitor"/>
    <property type="match status" value="1"/>
</dbReference>
<gene>
    <name evidence="1" type="ORF">NP233_g8709</name>
</gene>
<evidence type="ECO:0000313" key="1">
    <source>
        <dbReference type="EMBL" id="KAJ3563797.1"/>
    </source>
</evidence>
<organism evidence="1 2">
    <name type="scientific">Leucocoprinus birnbaumii</name>
    <dbReference type="NCBI Taxonomy" id="56174"/>
    <lineage>
        <taxon>Eukaryota</taxon>
        <taxon>Fungi</taxon>
        <taxon>Dikarya</taxon>
        <taxon>Basidiomycota</taxon>
        <taxon>Agaricomycotina</taxon>
        <taxon>Agaricomycetes</taxon>
        <taxon>Agaricomycetidae</taxon>
        <taxon>Agaricales</taxon>
        <taxon>Agaricineae</taxon>
        <taxon>Agaricaceae</taxon>
        <taxon>Leucocoprinus</taxon>
    </lineage>
</organism>
<dbReference type="InterPro" id="IPR032675">
    <property type="entry name" value="LRR_dom_sf"/>
</dbReference>
<dbReference type="Proteomes" id="UP001213000">
    <property type="component" value="Unassembled WGS sequence"/>
</dbReference>
<evidence type="ECO:0000313" key="2">
    <source>
        <dbReference type="Proteomes" id="UP001213000"/>
    </source>
</evidence>
<reference evidence="1" key="1">
    <citation type="submission" date="2022-07" db="EMBL/GenBank/DDBJ databases">
        <title>Genome Sequence of Leucocoprinus birnbaumii.</title>
        <authorList>
            <person name="Buettner E."/>
        </authorList>
    </citation>
    <scope>NUCLEOTIDE SEQUENCE</scope>
    <source>
        <strain evidence="1">VT141</strain>
    </source>
</reference>
<accession>A0AAD5VM18</accession>